<comment type="subcellular location">
    <subcellularLocation>
        <location evidence="1 10">Cell membrane</location>
        <topology evidence="1 10">Multi-pass membrane protein</topology>
    </subcellularLocation>
</comment>
<dbReference type="InterPro" id="IPR004117">
    <property type="entry name" value="7tm6_olfct_rcpt"/>
</dbReference>
<comment type="similarity">
    <text evidence="10">Belongs to the insect chemoreceptor superfamily. Heteromeric odorant receptor channel (TC 1.A.69) family.</text>
</comment>
<evidence type="ECO:0000313" key="12">
    <source>
        <dbReference type="Proteomes" id="UP001458880"/>
    </source>
</evidence>
<keyword evidence="7 10" id="KW-0472">Membrane</keyword>
<evidence type="ECO:0000256" key="1">
    <source>
        <dbReference type="ARBA" id="ARBA00004651"/>
    </source>
</evidence>
<evidence type="ECO:0000256" key="8">
    <source>
        <dbReference type="ARBA" id="ARBA00023170"/>
    </source>
</evidence>
<dbReference type="Proteomes" id="UP001458880">
    <property type="component" value="Unassembled WGS sequence"/>
</dbReference>
<sequence length="444" mass="51107">MHQPHHTLYPHQIAPHICYNFGDRIYSHLVRSVYSVTLEIFGGEHRFEGCSYGCFIIDINWIKLIEDDGILKKFAFGLMLASVVTQELSLVLYLFTTKITVDVLITTTASMTIVFQSIIKSCIYYYDAHKLKKLIQIVHKEFWPADIMGETTHRDIKNYSKILCVVFVIQYISAILFLWFTVLLPLAKPGRQLPHTSWFPFDYTLSPTYEIIYVWEIYLTAYINANIVCAYDTLFCSICGNCISQFKLLSAAIKYIGSDKEGEISNKLIRLPGVDYKPKLTNRNKSDEEARRLLIICVNHHQKLIKITQELNQVFGSGHLVQFFASALGTCTACYKIPIETNPGDLFVLIAFYIAHVSQLLEYCALSHELSYWGIKFGDAVFESLWYTKQFSEIRKCLPIIILRCQRAISMNALGLFELNYPSFLGIMRFTFSLYTFLNNSATR</sequence>
<proteinExistence type="inferred from homology"/>
<dbReference type="PANTHER" id="PTHR21137">
    <property type="entry name" value="ODORANT RECEPTOR"/>
    <property type="match status" value="1"/>
</dbReference>
<organism evidence="11 12">
    <name type="scientific">Popillia japonica</name>
    <name type="common">Japanese beetle</name>
    <dbReference type="NCBI Taxonomy" id="7064"/>
    <lineage>
        <taxon>Eukaryota</taxon>
        <taxon>Metazoa</taxon>
        <taxon>Ecdysozoa</taxon>
        <taxon>Arthropoda</taxon>
        <taxon>Hexapoda</taxon>
        <taxon>Insecta</taxon>
        <taxon>Pterygota</taxon>
        <taxon>Neoptera</taxon>
        <taxon>Endopterygota</taxon>
        <taxon>Coleoptera</taxon>
        <taxon>Polyphaga</taxon>
        <taxon>Scarabaeiformia</taxon>
        <taxon>Scarabaeidae</taxon>
        <taxon>Rutelinae</taxon>
        <taxon>Popillia</taxon>
    </lineage>
</organism>
<name>A0AAW1K3Q9_POPJA</name>
<evidence type="ECO:0000256" key="10">
    <source>
        <dbReference type="RuleBase" id="RU351113"/>
    </source>
</evidence>
<keyword evidence="2" id="KW-1003">Cell membrane</keyword>
<feature type="transmembrane region" description="Helical" evidence="10">
    <location>
        <begin position="162"/>
        <end position="187"/>
    </location>
</feature>
<keyword evidence="9 10" id="KW-0807">Transducer</keyword>
<evidence type="ECO:0000256" key="5">
    <source>
        <dbReference type="ARBA" id="ARBA00022725"/>
    </source>
</evidence>
<dbReference type="GO" id="GO:0005886">
    <property type="term" value="C:plasma membrane"/>
    <property type="evidence" value="ECO:0007669"/>
    <property type="project" value="UniProtKB-SubCell"/>
</dbReference>
<evidence type="ECO:0000256" key="3">
    <source>
        <dbReference type="ARBA" id="ARBA00022606"/>
    </source>
</evidence>
<keyword evidence="12" id="KW-1185">Reference proteome</keyword>
<reference evidence="11 12" key="1">
    <citation type="journal article" date="2024" name="BMC Genomics">
        <title>De novo assembly and annotation of Popillia japonica's genome with initial clues to its potential as an invasive pest.</title>
        <authorList>
            <person name="Cucini C."/>
            <person name="Boschi S."/>
            <person name="Funari R."/>
            <person name="Cardaioli E."/>
            <person name="Iannotti N."/>
            <person name="Marturano G."/>
            <person name="Paoli F."/>
            <person name="Bruttini M."/>
            <person name="Carapelli A."/>
            <person name="Frati F."/>
            <person name="Nardi F."/>
        </authorList>
    </citation>
    <scope>NUCLEOTIDE SEQUENCE [LARGE SCALE GENOMIC DNA]</scope>
    <source>
        <strain evidence="11">DMR45628</strain>
    </source>
</reference>
<dbReference type="GO" id="GO:0007165">
    <property type="term" value="P:signal transduction"/>
    <property type="evidence" value="ECO:0007669"/>
    <property type="project" value="UniProtKB-KW"/>
</dbReference>
<keyword evidence="3 10" id="KW-0716">Sensory transduction</keyword>
<accession>A0AAW1K3Q9</accession>
<evidence type="ECO:0000256" key="9">
    <source>
        <dbReference type="ARBA" id="ARBA00023224"/>
    </source>
</evidence>
<evidence type="ECO:0000256" key="2">
    <source>
        <dbReference type="ARBA" id="ARBA00022475"/>
    </source>
</evidence>
<dbReference type="Pfam" id="PF02949">
    <property type="entry name" value="7tm_6"/>
    <property type="match status" value="1"/>
</dbReference>
<evidence type="ECO:0000256" key="7">
    <source>
        <dbReference type="ARBA" id="ARBA00023136"/>
    </source>
</evidence>
<dbReference type="EMBL" id="JASPKY010000265">
    <property type="protein sequence ID" value="KAK9712315.1"/>
    <property type="molecule type" value="Genomic_DNA"/>
</dbReference>
<keyword evidence="4 10" id="KW-0812">Transmembrane</keyword>
<gene>
    <name evidence="11" type="ORF">QE152_g24932</name>
</gene>
<protein>
    <recommendedName>
        <fullName evidence="10">Odorant receptor</fullName>
    </recommendedName>
</protein>
<dbReference type="GO" id="GO:0005549">
    <property type="term" value="F:odorant binding"/>
    <property type="evidence" value="ECO:0007669"/>
    <property type="project" value="InterPro"/>
</dbReference>
<dbReference type="PANTHER" id="PTHR21137:SF35">
    <property type="entry name" value="ODORANT RECEPTOR 19A-RELATED"/>
    <property type="match status" value="1"/>
</dbReference>
<dbReference type="GO" id="GO:0004984">
    <property type="term" value="F:olfactory receptor activity"/>
    <property type="evidence" value="ECO:0007669"/>
    <property type="project" value="InterPro"/>
</dbReference>
<comment type="caution">
    <text evidence="11">The sequence shown here is derived from an EMBL/GenBank/DDBJ whole genome shotgun (WGS) entry which is preliminary data.</text>
</comment>
<keyword evidence="5 10" id="KW-0552">Olfaction</keyword>
<keyword evidence="6 10" id="KW-1133">Transmembrane helix</keyword>
<feature type="transmembrane region" description="Helical" evidence="10">
    <location>
        <begin position="74"/>
        <end position="95"/>
    </location>
</feature>
<comment type="caution">
    <text evidence="10">Lacks conserved residue(s) required for the propagation of feature annotation.</text>
</comment>
<evidence type="ECO:0000256" key="6">
    <source>
        <dbReference type="ARBA" id="ARBA00022989"/>
    </source>
</evidence>
<keyword evidence="8 10" id="KW-0675">Receptor</keyword>
<dbReference type="AlphaFoldDB" id="A0AAW1K3Q9"/>
<evidence type="ECO:0000313" key="11">
    <source>
        <dbReference type="EMBL" id="KAK9712315.1"/>
    </source>
</evidence>
<evidence type="ECO:0000256" key="4">
    <source>
        <dbReference type="ARBA" id="ARBA00022692"/>
    </source>
</evidence>